<protein>
    <recommendedName>
        <fullName evidence="1">N-acetyltransferase domain-containing protein</fullName>
    </recommendedName>
</protein>
<dbReference type="AlphaFoldDB" id="A0A1Q9GZ75"/>
<dbReference type="InterPro" id="IPR000182">
    <property type="entry name" value="GNAT_dom"/>
</dbReference>
<evidence type="ECO:0000259" key="1">
    <source>
        <dbReference type="PROSITE" id="PS51186"/>
    </source>
</evidence>
<comment type="caution">
    <text evidence="2">The sequence shown here is derived from an EMBL/GenBank/DDBJ whole genome shotgun (WGS) entry which is preliminary data.</text>
</comment>
<name>A0A1Q9GZ75_9GAMM</name>
<dbReference type="Proteomes" id="UP000186905">
    <property type="component" value="Unassembled WGS sequence"/>
</dbReference>
<dbReference type="STRING" id="1903952.BIT28_15980"/>
<dbReference type="Pfam" id="PF00583">
    <property type="entry name" value="Acetyltransf_1"/>
    <property type="match status" value="1"/>
</dbReference>
<dbReference type="SUPFAM" id="SSF55729">
    <property type="entry name" value="Acyl-CoA N-acyltransferases (Nat)"/>
    <property type="match status" value="1"/>
</dbReference>
<dbReference type="InterPro" id="IPR016181">
    <property type="entry name" value="Acyl_CoA_acyltransferase"/>
</dbReference>
<gene>
    <name evidence="2" type="ORF">BIT28_15980</name>
</gene>
<organism evidence="2 3">
    <name type="scientific">Photobacterium proteolyticum</name>
    <dbReference type="NCBI Taxonomy" id="1903952"/>
    <lineage>
        <taxon>Bacteria</taxon>
        <taxon>Pseudomonadati</taxon>
        <taxon>Pseudomonadota</taxon>
        <taxon>Gammaproteobacteria</taxon>
        <taxon>Vibrionales</taxon>
        <taxon>Vibrionaceae</taxon>
        <taxon>Photobacterium</taxon>
    </lineage>
</organism>
<dbReference type="OrthoDB" id="9799601at2"/>
<keyword evidence="3" id="KW-1185">Reference proteome</keyword>
<proteinExistence type="predicted"/>
<dbReference type="InterPro" id="IPR029044">
    <property type="entry name" value="Nucleotide-diphossugar_trans"/>
</dbReference>
<dbReference type="InterPro" id="IPR007577">
    <property type="entry name" value="GlycoTrfase_DXD_sugar-bd_CS"/>
</dbReference>
<evidence type="ECO:0000313" key="2">
    <source>
        <dbReference type="EMBL" id="OLQ80566.1"/>
    </source>
</evidence>
<dbReference type="RefSeq" id="WP_075762289.1">
    <property type="nucleotide sequence ID" value="NZ_MJIL01000046.1"/>
</dbReference>
<dbReference type="Pfam" id="PF04488">
    <property type="entry name" value="Gly_transf_sug"/>
    <property type="match status" value="1"/>
</dbReference>
<dbReference type="GO" id="GO:0016747">
    <property type="term" value="F:acyltransferase activity, transferring groups other than amino-acyl groups"/>
    <property type="evidence" value="ECO:0007669"/>
    <property type="project" value="InterPro"/>
</dbReference>
<dbReference type="Gene3D" id="3.40.630.30">
    <property type="match status" value="1"/>
</dbReference>
<feature type="domain" description="N-acetyltransferase" evidence="1">
    <location>
        <begin position="515"/>
        <end position="670"/>
    </location>
</feature>
<dbReference type="Gene3D" id="3.90.550.20">
    <property type="match status" value="1"/>
</dbReference>
<accession>A0A1Q9GZ75</accession>
<evidence type="ECO:0000313" key="3">
    <source>
        <dbReference type="Proteomes" id="UP000186905"/>
    </source>
</evidence>
<dbReference type="PROSITE" id="PS51186">
    <property type="entry name" value="GNAT"/>
    <property type="match status" value="1"/>
</dbReference>
<dbReference type="EMBL" id="MJIL01000046">
    <property type="protein sequence ID" value="OLQ80566.1"/>
    <property type="molecule type" value="Genomic_DNA"/>
</dbReference>
<dbReference type="SUPFAM" id="SSF53448">
    <property type="entry name" value="Nucleotide-diphospho-sugar transferases"/>
    <property type="match status" value="1"/>
</dbReference>
<dbReference type="CDD" id="cd04301">
    <property type="entry name" value="NAT_SF"/>
    <property type="match status" value="1"/>
</dbReference>
<reference evidence="2 3" key="1">
    <citation type="submission" date="2016-09" db="EMBL/GenBank/DDBJ databases">
        <title>Photobacterium proteolyticum sp. nov. a protease producing bacterium isolated from ocean sediments of Laizhou Bay.</title>
        <authorList>
            <person name="Li Y."/>
        </authorList>
    </citation>
    <scope>NUCLEOTIDE SEQUENCE [LARGE SCALE GENOMIC DNA]</scope>
    <source>
        <strain evidence="2 3">13-12</strain>
    </source>
</reference>
<sequence>MATKNLDVETIASNIFHSEFEQRINTLKLDFLKLQQSIKENTQDLEEHKQNFHLQLEETREWVRCRSEKLDISRCSSLFAVPTQQLGEDEKLIHRIWMGGGLPEPTKSAMLQWDAAIQAVNDNAYKNILWVWDEDQLGTDPHYVSTGGAGEFTLGQYRFGDHVSHVNSLKLLALAKAEDYFSAVNLLHDKGYYATLSDYFRFMIVIEFGGVYMDSDTIPYKPAALFLAKPEVPDYSHYVQNDAGEWQRHHLNWMNLFLDETGLIVARKNNQSLRSILDKLHEQYMRLPQDMPYKNREFELLVFEQLYDEWKLHIGCSFMSHDELTQTYSVLFHHQTEPVLCGMRGMRLSHDIITGIHLPLDEQEGQSYDRCIANLTQADWTLDSALDLAQMGDVYYVDEVPRMAYPLQLRSDIEHYHYYNVLSTDEYLDRVNQVFGDFMIASNQQAIERGAFWYGVMSRVDANIQLHNHNRLTAREAVRFIPGEQTSEADRYEMAKLIFETSYLEYCSAGNVLGVNLTELQKKQNIEPYLSLLDGIYDDNSSSEFMGFVISGSSAQYDAIKAPYYYRDEMKAVDNAYDDFVLTHLRDDDYFISTVALKSSARGQGVFSQVFNRVKKDAQEQQCSRVVLTVYESSDALAIYQKMGFEVIGTFDYVQDIFFDNVQLLAYNLTDR</sequence>